<dbReference type="Proteomes" id="UP000377798">
    <property type="component" value="Unassembled WGS sequence"/>
</dbReference>
<keyword evidence="1" id="KW-0812">Transmembrane</keyword>
<evidence type="ECO:0000313" key="3">
    <source>
        <dbReference type="Proteomes" id="UP000377798"/>
    </source>
</evidence>
<dbReference type="InterPro" id="IPR012902">
    <property type="entry name" value="N_methyl_site"/>
</dbReference>
<comment type="caution">
    <text evidence="2">The sequence shown here is derived from an EMBL/GenBank/DDBJ whole genome shotgun (WGS) entry which is preliminary data.</text>
</comment>
<organism evidence="2 3">
    <name type="scientific">Urinicoccus massiliensis</name>
    <dbReference type="NCBI Taxonomy" id="1723382"/>
    <lineage>
        <taxon>Bacteria</taxon>
        <taxon>Bacillati</taxon>
        <taxon>Bacillota</taxon>
        <taxon>Tissierellia</taxon>
        <taxon>Tissierellales</taxon>
        <taxon>Peptoniphilaceae</taxon>
        <taxon>Urinicoccus</taxon>
    </lineage>
</organism>
<keyword evidence="1" id="KW-1133">Transmembrane helix</keyword>
<accession>A0A8H2M725</accession>
<keyword evidence="1" id="KW-0472">Membrane</keyword>
<keyword evidence="3" id="KW-1185">Reference proteome</keyword>
<gene>
    <name evidence="2" type="ORF">NCTC13150_00985</name>
</gene>
<dbReference type="EMBL" id="CAACYI010000001">
    <property type="protein sequence ID" value="VFB16458.1"/>
    <property type="molecule type" value="Genomic_DNA"/>
</dbReference>
<evidence type="ECO:0000256" key="1">
    <source>
        <dbReference type="SAM" id="Phobius"/>
    </source>
</evidence>
<sequence length="114" mass="13299">MKKSGFSLIEVVLSLGVLSLIIYALLPLFTIIYRQVDNHYRQEAVIQCARDVVETRLSGQSPKDSYQVRGENYQLKERVLDKKTGLVLYQWTLKGEKDERQWQCYIPEEGIYTP</sequence>
<protein>
    <submittedName>
        <fullName evidence="2">Tfp pilus assembly protein PilV</fullName>
    </submittedName>
</protein>
<feature type="transmembrane region" description="Helical" evidence="1">
    <location>
        <begin position="12"/>
        <end position="33"/>
    </location>
</feature>
<dbReference type="AlphaFoldDB" id="A0A8H2M725"/>
<proteinExistence type="predicted"/>
<dbReference type="NCBIfam" id="TIGR02532">
    <property type="entry name" value="IV_pilin_GFxxxE"/>
    <property type="match status" value="1"/>
</dbReference>
<name>A0A8H2M725_9FIRM</name>
<evidence type="ECO:0000313" key="2">
    <source>
        <dbReference type="EMBL" id="VFB16458.1"/>
    </source>
</evidence>
<reference evidence="2 3" key="1">
    <citation type="submission" date="2019-02" db="EMBL/GenBank/DDBJ databases">
        <authorList>
            <consortium name="Pathogen Informatics"/>
        </authorList>
    </citation>
    <scope>NUCLEOTIDE SEQUENCE [LARGE SCALE GENOMIC DNA]</scope>
    <source>
        <strain evidence="2 3">3012STDY7089603</strain>
    </source>
</reference>
<dbReference type="RefSeq" id="WP_034440088.1">
    <property type="nucleotide sequence ID" value="NZ_CAACYI010000001.1"/>
</dbReference>